<organism evidence="1 2">
    <name type="scientific">Paracoccidioides brasiliensis (strain Pb18)</name>
    <dbReference type="NCBI Taxonomy" id="502780"/>
    <lineage>
        <taxon>Eukaryota</taxon>
        <taxon>Fungi</taxon>
        <taxon>Dikarya</taxon>
        <taxon>Ascomycota</taxon>
        <taxon>Pezizomycotina</taxon>
        <taxon>Eurotiomycetes</taxon>
        <taxon>Eurotiomycetidae</taxon>
        <taxon>Onygenales</taxon>
        <taxon>Ajellomycetaceae</taxon>
        <taxon>Paracoccidioides</taxon>
    </lineage>
</organism>
<dbReference type="GeneID" id="22584399"/>
<reference evidence="1 2" key="1">
    <citation type="journal article" date="2011" name="PLoS Genet.">
        <title>Comparative genomic analysis of human fungal pathogens causing paracoccidioidomycosis.</title>
        <authorList>
            <person name="Desjardins C.A."/>
            <person name="Champion M.D."/>
            <person name="Holder J.W."/>
            <person name="Muszewska A."/>
            <person name="Goldberg J."/>
            <person name="Bailao A.M."/>
            <person name="Brigido M.M."/>
            <person name="Ferreira M.E."/>
            <person name="Garcia A.M."/>
            <person name="Grynberg M."/>
            <person name="Gujja S."/>
            <person name="Heiman D.I."/>
            <person name="Henn M.R."/>
            <person name="Kodira C.D."/>
            <person name="Leon-Narvaez H."/>
            <person name="Longo L.V."/>
            <person name="Ma L.J."/>
            <person name="Malavazi I."/>
            <person name="Matsuo A.L."/>
            <person name="Morais F.V."/>
            <person name="Pereira M."/>
            <person name="Rodriguez-Brito S."/>
            <person name="Sakthikumar S."/>
            <person name="Salem-Izacc S.M."/>
            <person name="Sykes S.M."/>
            <person name="Teixeira M.M."/>
            <person name="Vallejo M.C."/>
            <person name="Walter M.E."/>
            <person name="Yandava C."/>
            <person name="Young S."/>
            <person name="Zeng Q."/>
            <person name="Zucker J."/>
            <person name="Felipe M.S."/>
            <person name="Goldman G.H."/>
            <person name="Haas B.J."/>
            <person name="McEwen J.G."/>
            <person name="Nino-Vega G."/>
            <person name="Puccia R."/>
            <person name="San-Blas G."/>
            <person name="Soares C.M."/>
            <person name="Birren B.W."/>
            <person name="Cuomo C.A."/>
        </authorList>
    </citation>
    <scope>NUCLEOTIDE SEQUENCE [LARGE SCALE GENOMIC DNA]</scope>
    <source>
        <strain evidence="1 2">Pb18</strain>
    </source>
</reference>
<evidence type="ECO:0000313" key="2">
    <source>
        <dbReference type="Proteomes" id="UP000001628"/>
    </source>
</evidence>
<accession>C1GDZ1</accession>
<gene>
    <name evidence="1" type="ORF">PADG_05477</name>
</gene>
<dbReference type="eggNOG" id="ENOG502R91R">
    <property type="taxonomic scope" value="Eukaryota"/>
</dbReference>
<evidence type="ECO:0000313" key="1">
    <source>
        <dbReference type="EMBL" id="EEH49398.2"/>
    </source>
</evidence>
<dbReference type="OMA" id="YGRSYLR"/>
<keyword evidence="2" id="KW-1185">Reference proteome</keyword>
<sequence>MNVIWLLSLFFGPILLLIVFLALSSCLGDGFRARLAGFPANTREGAYGRSYLRTMTNSGSAMSEHVELEDMIRDQVDYYDSDDPR</sequence>
<dbReference type="STRING" id="502780.C1GDZ1"/>
<dbReference type="RefSeq" id="XP_010760758.1">
    <property type="nucleotide sequence ID" value="XM_010762456.1"/>
</dbReference>
<proteinExistence type="predicted"/>
<name>C1GDZ1_PARBD</name>
<dbReference type="HOGENOM" id="CLU_181658_0_0_1"/>
<dbReference type="OrthoDB" id="5391288at2759"/>
<dbReference type="Proteomes" id="UP000001628">
    <property type="component" value="Unassembled WGS sequence"/>
</dbReference>
<protein>
    <submittedName>
        <fullName evidence="1">Uncharacterized protein</fullName>
    </submittedName>
</protein>
<dbReference type="InParanoid" id="C1GDZ1"/>
<dbReference type="VEuPathDB" id="FungiDB:PADG_05477"/>
<dbReference type="AlphaFoldDB" id="C1GDZ1"/>
<dbReference type="KEGG" id="pbn:PADG_05477"/>
<dbReference type="EMBL" id="KN275962">
    <property type="protein sequence ID" value="EEH49398.2"/>
    <property type="molecule type" value="Genomic_DNA"/>
</dbReference>